<proteinExistence type="predicted"/>
<organism evidence="2 3">
    <name type="scientific">Rhodonellum ikkaensis</name>
    <dbReference type="NCBI Taxonomy" id="336829"/>
    <lineage>
        <taxon>Bacteria</taxon>
        <taxon>Pseudomonadati</taxon>
        <taxon>Bacteroidota</taxon>
        <taxon>Cytophagia</taxon>
        <taxon>Cytophagales</taxon>
        <taxon>Cytophagaceae</taxon>
        <taxon>Rhodonellum</taxon>
    </lineage>
</organism>
<dbReference type="Proteomes" id="UP000199663">
    <property type="component" value="Unassembled WGS sequence"/>
</dbReference>
<dbReference type="EMBL" id="FNQC01000002">
    <property type="protein sequence ID" value="SDY64087.1"/>
    <property type="molecule type" value="Genomic_DNA"/>
</dbReference>
<evidence type="ECO:0000313" key="2">
    <source>
        <dbReference type="EMBL" id="SDY64087.1"/>
    </source>
</evidence>
<dbReference type="GO" id="GO:0032259">
    <property type="term" value="P:methylation"/>
    <property type="evidence" value="ECO:0007669"/>
    <property type="project" value="UniProtKB-KW"/>
</dbReference>
<feature type="domain" description="Methyltransferase" evidence="1">
    <location>
        <begin position="59"/>
        <end position="151"/>
    </location>
</feature>
<dbReference type="SUPFAM" id="SSF53335">
    <property type="entry name" value="S-adenosyl-L-methionine-dependent methyltransferases"/>
    <property type="match status" value="1"/>
</dbReference>
<evidence type="ECO:0000313" key="3">
    <source>
        <dbReference type="Proteomes" id="UP000199663"/>
    </source>
</evidence>
<name>A0A1H3LHS5_9BACT</name>
<protein>
    <submittedName>
        <fullName evidence="2">Methyltransferase domain-containing protein</fullName>
    </submittedName>
</protein>
<dbReference type="Gene3D" id="3.40.50.150">
    <property type="entry name" value="Vaccinia Virus protein VP39"/>
    <property type="match status" value="1"/>
</dbReference>
<comment type="caution">
    <text evidence="2">The sequence shown here is derived from an EMBL/GenBank/DDBJ whole genome shotgun (WGS) entry which is preliminary data.</text>
</comment>
<dbReference type="CDD" id="cd02440">
    <property type="entry name" value="AdoMet_MTases"/>
    <property type="match status" value="1"/>
</dbReference>
<gene>
    <name evidence="2" type="ORF">SAMN05444412_10274</name>
</gene>
<accession>A0A1H3LHS5</accession>
<keyword evidence="3" id="KW-1185">Reference proteome</keyword>
<keyword evidence="2" id="KW-0808">Transferase</keyword>
<dbReference type="GO" id="GO:0008168">
    <property type="term" value="F:methyltransferase activity"/>
    <property type="evidence" value="ECO:0007669"/>
    <property type="project" value="UniProtKB-KW"/>
</dbReference>
<keyword evidence="2" id="KW-0489">Methyltransferase</keyword>
<dbReference type="InterPro" id="IPR029063">
    <property type="entry name" value="SAM-dependent_MTases_sf"/>
</dbReference>
<dbReference type="Pfam" id="PF13847">
    <property type="entry name" value="Methyltransf_31"/>
    <property type="match status" value="1"/>
</dbReference>
<reference evidence="2 3" key="1">
    <citation type="submission" date="2016-10" db="EMBL/GenBank/DDBJ databases">
        <authorList>
            <person name="Varghese N."/>
            <person name="Submissions S."/>
        </authorList>
    </citation>
    <scope>NUCLEOTIDE SEQUENCE [LARGE SCALE GENOMIC DNA]</scope>
    <source>
        <strain evidence="2 3">DSM 17997</strain>
    </source>
</reference>
<dbReference type="InterPro" id="IPR025714">
    <property type="entry name" value="Methyltranfer_dom"/>
</dbReference>
<evidence type="ECO:0000259" key="1">
    <source>
        <dbReference type="Pfam" id="PF13847"/>
    </source>
</evidence>
<sequence length="235" mass="26818">MSNKFTKRSYQKEIMDNLEVDGPVLSQTLKELRTINKLLGGNYVTTNGLAKIMGQNPQPNYVIADIGCGGGDMIRVMADWAKKTKNSCQFIGIDANANTIEMAKNNLKDLPEASFKTQNIFDPGFADEKVDLITCTLFTHHFTDEELILLLNSCKGKAKLGIIINDLHRHPVAYFSIRFLTRLFSRSTMVKHDGPLSVLRGFKRSEWHHILNNSGFSNFEIRWNWAFRWQVICFI</sequence>
<dbReference type="RefSeq" id="WP_019596452.1">
    <property type="nucleotide sequence ID" value="NZ_FNQC01000002.1"/>
</dbReference>